<organism evidence="1 2">
    <name type="scientific">Trichococcus palustris</name>
    <dbReference type="NCBI Taxonomy" id="140314"/>
    <lineage>
        <taxon>Bacteria</taxon>
        <taxon>Bacillati</taxon>
        <taxon>Bacillota</taxon>
        <taxon>Bacilli</taxon>
        <taxon>Lactobacillales</taxon>
        <taxon>Carnobacteriaceae</taxon>
        <taxon>Trichococcus</taxon>
    </lineage>
</organism>
<evidence type="ECO:0000313" key="2">
    <source>
        <dbReference type="Proteomes" id="UP000242754"/>
    </source>
</evidence>
<gene>
    <name evidence="1" type="ORF">Tpal_244</name>
</gene>
<keyword evidence="2" id="KW-1185">Reference proteome</keyword>
<accession>A0A143Y656</accession>
<dbReference type="EMBL" id="FJNE01000001">
    <property type="protein sequence ID" value="CZQ81806.1"/>
    <property type="molecule type" value="Genomic_DNA"/>
</dbReference>
<dbReference type="AlphaFoldDB" id="A0A143Y656"/>
<dbReference type="Proteomes" id="UP000242754">
    <property type="component" value="Unassembled WGS sequence"/>
</dbReference>
<dbReference type="STRING" id="140314.SAMN04488076_10246"/>
<sequence>MRIIIDRFLDFFTIYEKEDGAMIDMQEEYSDQFQRNGMLWFSMKVHCKKISTQESEITLKDSHSFTIKAILLSK</sequence>
<name>A0A143Y656_9LACT</name>
<reference evidence="1 2" key="1">
    <citation type="submission" date="2016-02" db="EMBL/GenBank/DDBJ databases">
        <authorList>
            <person name="Wen L."/>
            <person name="He K."/>
            <person name="Yang H."/>
        </authorList>
    </citation>
    <scope>NUCLEOTIDE SEQUENCE [LARGE SCALE GENOMIC DNA]</scope>
    <source>
        <strain evidence="1">Trichococcus palustris</strain>
    </source>
</reference>
<evidence type="ECO:0000313" key="1">
    <source>
        <dbReference type="EMBL" id="CZQ81806.1"/>
    </source>
</evidence>
<proteinExistence type="predicted"/>
<protein>
    <submittedName>
        <fullName evidence="1">Uncharacterized protein</fullName>
    </submittedName>
</protein>
<dbReference type="RefSeq" id="WP_087030226.1">
    <property type="nucleotide sequence ID" value="NZ_FJNE01000001.1"/>
</dbReference>